<dbReference type="Pfam" id="PF07690">
    <property type="entry name" value="MFS_1"/>
    <property type="match status" value="1"/>
</dbReference>
<keyword evidence="3 6" id="KW-0812">Transmembrane</keyword>
<proteinExistence type="predicted"/>
<evidence type="ECO:0000256" key="1">
    <source>
        <dbReference type="ARBA" id="ARBA00004141"/>
    </source>
</evidence>
<accession>A0A7W8MT15</accession>
<organism evidence="8 9">
    <name type="scientific">Tunturiibacter empetritectus</name>
    <dbReference type="NCBI Taxonomy" id="3069691"/>
    <lineage>
        <taxon>Bacteria</taxon>
        <taxon>Pseudomonadati</taxon>
        <taxon>Acidobacteriota</taxon>
        <taxon>Terriglobia</taxon>
        <taxon>Terriglobales</taxon>
        <taxon>Acidobacteriaceae</taxon>
        <taxon>Tunturiibacter</taxon>
    </lineage>
</organism>
<feature type="domain" description="Major facilitator superfamily (MFS) profile" evidence="7">
    <location>
        <begin position="18"/>
        <end position="255"/>
    </location>
</feature>
<evidence type="ECO:0000256" key="6">
    <source>
        <dbReference type="SAM" id="Phobius"/>
    </source>
</evidence>
<evidence type="ECO:0000256" key="5">
    <source>
        <dbReference type="ARBA" id="ARBA00023136"/>
    </source>
</evidence>
<dbReference type="GO" id="GO:0022857">
    <property type="term" value="F:transmembrane transporter activity"/>
    <property type="evidence" value="ECO:0007669"/>
    <property type="project" value="InterPro"/>
</dbReference>
<dbReference type="SUPFAM" id="SSF103473">
    <property type="entry name" value="MFS general substrate transporter"/>
    <property type="match status" value="1"/>
</dbReference>
<feature type="transmembrane region" description="Helical" evidence="6">
    <location>
        <begin position="108"/>
        <end position="126"/>
    </location>
</feature>
<comment type="caution">
    <text evidence="8">The sequence shown here is derived from an EMBL/GenBank/DDBJ whole genome shotgun (WGS) entry which is preliminary data.</text>
</comment>
<keyword evidence="4 6" id="KW-1133">Transmembrane helix</keyword>
<dbReference type="InterPro" id="IPR020846">
    <property type="entry name" value="MFS_dom"/>
</dbReference>
<feature type="transmembrane region" description="Helical" evidence="6">
    <location>
        <begin position="56"/>
        <end position="77"/>
    </location>
</feature>
<dbReference type="Gene3D" id="1.20.1250.20">
    <property type="entry name" value="MFS general substrate transporter like domains"/>
    <property type="match status" value="1"/>
</dbReference>
<evidence type="ECO:0000256" key="4">
    <source>
        <dbReference type="ARBA" id="ARBA00022989"/>
    </source>
</evidence>
<dbReference type="PROSITE" id="PS50850">
    <property type="entry name" value="MFS"/>
    <property type="match status" value="1"/>
</dbReference>
<feature type="transmembrane region" description="Helical" evidence="6">
    <location>
        <begin position="218"/>
        <end position="236"/>
    </location>
</feature>
<comment type="subcellular location">
    <subcellularLocation>
        <location evidence="1">Membrane</location>
        <topology evidence="1">Multi-pass membrane protein</topology>
    </subcellularLocation>
</comment>
<dbReference type="PANTHER" id="PTHR42718">
    <property type="entry name" value="MAJOR FACILITATOR SUPERFAMILY MULTIDRUG TRANSPORTER MFSC"/>
    <property type="match status" value="1"/>
</dbReference>
<keyword evidence="9" id="KW-1185">Reference proteome</keyword>
<dbReference type="InterPro" id="IPR036259">
    <property type="entry name" value="MFS_trans_sf"/>
</dbReference>
<evidence type="ECO:0000256" key="3">
    <source>
        <dbReference type="ARBA" id="ARBA00022692"/>
    </source>
</evidence>
<dbReference type="InterPro" id="IPR011701">
    <property type="entry name" value="MFS"/>
</dbReference>
<protein>
    <submittedName>
        <fullName evidence="8">MFS family permease</fullName>
    </submittedName>
</protein>
<evidence type="ECO:0000313" key="9">
    <source>
        <dbReference type="Proteomes" id="UP000568106"/>
    </source>
</evidence>
<gene>
    <name evidence="8" type="ORF">HDF09_003964</name>
</gene>
<feature type="transmembrane region" description="Helical" evidence="6">
    <location>
        <begin position="138"/>
        <end position="157"/>
    </location>
</feature>
<reference evidence="8" key="1">
    <citation type="submission" date="2020-08" db="EMBL/GenBank/DDBJ databases">
        <title>Genomic Encyclopedia of Type Strains, Phase IV (KMG-V): Genome sequencing to study the core and pangenomes of soil and plant-associated prokaryotes.</title>
        <authorList>
            <person name="Whitman W."/>
        </authorList>
    </citation>
    <scope>NUCLEOTIDE SEQUENCE [LARGE SCALE GENOMIC DNA]</scope>
    <source>
        <strain evidence="8">M8UP27</strain>
    </source>
</reference>
<feature type="transmembrane region" description="Helical" evidence="6">
    <location>
        <begin position="16"/>
        <end position="36"/>
    </location>
</feature>
<evidence type="ECO:0000256" key="2">
    <source>
        <dbReference type="ARBA" id="ARBA00022448"/>
    </source>
</evidence>
<dbReference type="AlphaFoldDB" id="A0A7W8MT15"/>
<sequence>MTTDPQTESVQRIRPICGILGVLLGASLATFFGRLLSVGAPDLRGALRLDFDSASWIGTIYNMGLMFIGPFSVYLGGLLGPKRVLFVSATIFTLLCIVMPFAGHLPVLLFLLATAGMTAGTFYPLTLSSILRNLPQSYLHLGIAAYAADIVITTHMAHSYEGWLMGAVSWQWIFWTTALLTPIMHAQSATQDIAAGRVAVLFAGSIRQQAFTLSIMDAFTLIACVATACLLIIACLQGLKVGFRQIIATSAKSAS</sequence>
<dbReference type="GO" id="GO:0016020">
    <property type="term" value="C:membrane"/>
    <property type="evidence" value="ECO:0007669"/>
    <property type="project" value="UniProtKB-SubCell"/>
</dbReference>
<keyword evidence="2" id="KW-0813">Transport</keyword>
<name>A0A7W8MT15_9BACT</name>
<evidence type="ECO:0000259" key="7">
    <source>
        <dbReference type="PROSITE" id="PS50850"/>
    </source>
</evidence>
<feature type="transmembrane region" description="Helical" evidence="6">
    <location>
        <begin position="84"/>
        <end position="102"/>
    </location>
</feature>
<keyword evidence="5 6" id="KW-0472">Membrane</keyword>
<dbReference type="Proteomes" id="UP000568106">
    <property type="component" value="Unassembled WGS sequence"/>
</dbReference>
<evidence type="ECO:0000313" key="8">
    <source>
        <dbReference type="EMBL" id="MBB5319258.1"/>
    </source>
</evidence>
<dbReference type="EMBL" id="JACHDY010000007">
    <property type="protein sequence ID" value="MBB5319258.1"/>
    <property type="molecule type" value="Genomic_DNA"/>
</dbReference>
<dbReference type="PANTHER" id="PTHR42718:SF9">
    <property type="entry name" value="MAJOR FACILITATOR SUPERFAMILY MULTIDRUG TRANSPORTER MFSC"/>
    <property type="match status" value="1"/>
</dbReference>